<dbReference type="SUPFAM" id="SSF49464">
    <property type="entry name" value="Carboxypeptidase regulatory domain-like"/>
    <property type="match status" value="1"/>
</dbReference>
<dbReference type="Gene3D" id="3.40.30.10">
    <property type="entry name" value="Glutaredoxin"/>
    <property type="match status" value="1"/>
</dbReference>
<gene>
    <name evidence="6" type="ORF">SanaruYs_03530</name>
</gene>
<name>A0A401U5D1_9BACT</name>
<dbReference type="InterPro" id="IPR050553">
    <property type="entry name" value="Thioredoxin_ResA/DsbE_sf"/>
</dbReference>
<dbReference type="InterPro" id="IPR036249">
    <property type="entry name" value="Thioredoxin-like_sf"/>
</dbReference>
<comment type="subcellular location">
    <subcellularLocation>
        <location evidence="1">Cell envelope</location>
    </subcellularLocation>
</comment>
<comment type="caution">
    <text evidence="6">The sequence shown here is derived from an EMBL/GenBank/DDBJ whole genome shotgun (WGS) entry which is preliminary data.</text>
</comment>
<dbReference type="PANTHER" id="PTHR42852:SF6">
    <property type="entry name" value="THIOL:DISULFIDE INTERCHANGE PROTEIN DSBE"/>
    <property type="match status" value="1"/>
</dbReference>
<reference evidence="6 7" key="1">
    <citation type="submission" date="2018-11" db="EMBL/GenBank/DDBJ databases">
        <title>Chryseotalea sanarue gen. nov., sp., nov., a member of the family Cytophagaceae, isolated from a brackish lake in Hamamatsu Japan.</title>
        <authorList>
            <person name="Maejima Y."/>
            <person name="Iino T."/>
            <person name="Muraguchi Y."/>
            <person name="Fukuda K."/>
            <person name="Ohkuma M."/>
            <person name="Moriuchi R."/>
            <person name="Dohra H."/>
            <person name="Kimbara K."/>
            <person name="Shintani M."/>
        </authorList>
    </citation>
    <scope>NUCLEOTIDE SEQUENCE [LARGE SCALE GENOMIC DNA]</scope>
    <source>
        <strain evidence="6 7">Ys</strain>
    </source>
</reference>
<keyword evidence="4" id="KW-0676">Redox-active center</keyword>
<evidence type="ECO:0000256" key="1">
    <source>
        <dbReference type="ARBA" id="ARBA00004196"/>
    </source>
</evidence>
<dbReference type="GO" id="GO:0030313">
    <property type="term" value="C:cell envelope"/>
    <property type="evidence" value="ECO:0007669"/>
    <property type="project" value="UniProtKB-SubCell"/>
</dbReference>
<feature type="domain" description="Thioredoxin" evidence="5">
    <location>
        <begin position="364"/>
        <end position="533"/>
    </location>
</feature>
<evidence type="ECO:0000313" key="6">
    <source>
        <dbReference type="EMBL" id="GCC50138.1"/>
    </source>
</evidence>
<evidence type="ECO:0000256" key="2">
    <source>
        <dbReference type="ARBA" id="ARBA00022748"/>
    </source>
</evidence>
<organism evidence="6 7">
    <name type="scientific">Chryseotalea sanaruensis</name>
    <dbReference type="NCBI Taxonomy" id="2482724"/>
    <lineage>
        <taxon>Bacteria</taxon>
        <taxon>Pseudomonadati</taxon>
        <taxon>Bacteroidota</taxon>
        <taxon>Cytophagia</taxon>
        <taxon>Cytophagales</taxon>
        <taxon>Chryseotaleaceae</taxon>
        <taxon>Chryseotalea</taxon>
    </lineage>
</organism>
<dbReference type="AlphaFoldDB" id="A0A401U5D1"/>
<evidence type="ECO:0000313" key="7">
    <source>
        <dbReference type="Proteomes" id="UP000288227"/>
    </source>
</evidence>
<dbReference type="EMBL" id="BHXQ01000001">
    <property type="protein sequence ID" value="GCC50138.1"/>
    <property type="molecule type" value="Genomic_DNA"/>
</dbReference>
<proteinExistence type="predicted"/>
<dbReference type="Gene3D" id="2.60.40.1120">
    <property type="entry name" value="Carboxypeptidase-like, regulatory domain"/>
    <property type="match status" value="1"/>
</dbReference>
<evidence type="ECO:0000256" key="4">
    <source>
        <dbReference type="ARBA" id="ARBA00023284"/>
    </source>
</evidence>
<dbReference type="PANTHER" id="PTHR42852">
    <property type="entry name" value="THIOL:DISULFIDE INTERCHANGE PROTEIN DSBE"/>
    <property type="match status" value="1"/>
</dbReference>
<keyword evidence="7" id="KW-1185">Reference proteome</keyword>
<dbReference type="InterPro" id="IPR008969">
    <property type="entry name" value="CarboxyPept-like_regulatory"/>
</dbReference>
<keyword evidence="2" id="KW-0201">Cytochrome c-type biogenesis</keyword>
<dbReference type="CDD" id="cd02966">
    <property type="entry name" value="TlpA_like_family"/>
    <property type="match status" value="1"/>
</dbReference>
<protein>
    <recommendedName>
        <fullName evidence="5">Thioredoxin domain-containing protein</fullName>
    </recommendedName>
</protein>
<dbReference type="GO" id="GO:0017004">
    <property type="term" value="P:cytochrome complex assembly"/>
    <property type="evidence" value="ECO:0007669"/>
    <property type="project" value="UniProtKB-KW"/>
</dbReference>
<accession>A0A401U5D1</accession>
<dbReference type="Proteomes" id="UP000288227">
    <property type="component" value="Unassembled WGS sequence"/>
</dbReference>
<keyword evidence="3" id="KW-1015">Disulfide bond</keyword>
<dbReference type="InterPro" id="IPR013766">
    <property type="entry name" value="Thioredoxin_domain"/>
</dbReference>
<evidence type="ECO:0000259" key="5">
    <source>
        <dbReference type="PROSITE" id="PS51352"/>
    </source>
</evidence>
<dbReference type="PROSITE" id="PS51352">
    <property type="entry name" value="THIOREDOXIN_2"/>
    <property type="match status" value="1"/>
</dbReference>
<sequence>MAFSQAKLVEGKIIDKDTKQPIPFASIGLLGTSKGTSSNLNGQFSLSVIDNFSIRVSCLGYRTLQLDSIPKDQFVIVELEPSATQLKEIVVFNKQVNARKVVNKAFRSISDNFNTDPFFQKFFYRHYCKDDSVYGRLIEASVDVWKRKGYKSTQSVAGITDEIRVTQLRRSFDMTKASQGHTPIAIKNILQADIAGYQANAPSDHISFFAEVSSLKADAGKYDFTYEGLTYYDGKEVYEIGYNLRKDSVLTTQGYELRPGNKGSLFISTKDYVFVKLVDVKFWDQDTIKTTTYYTPYKGNYYPYHLIRDGNSVARNGSTHLFHVEMMATEILTEGFETFYGDEPGKFDLLKIPHDSIYWSNNTILKTTPLEDVIISDLGGGESLSEQFKRYQHQELNQIESGKADDRFNWFKNENKDKKIIYLTFWNSDCLLCLQQIEYQKKLIKKYKENVAFVLLSIDKDEAKWKRTIEKYNLKIDGFTNFRIGEQSTISQMYNLTQIPRTVIIDKSGNDFKVNAGLPNDVALKKDFDLLISDKNE</sequence>
<evidence type="ECO:0000256" key="3">
    <source>
        <dbReference type="ARBA" id="ARBA00023157"/>
    </source>
</evidence>
<dbReference type="SUPFAM" id="SSF52833">
    <property type="entry name" value="Thioredoxin-like"/>
    <property type="match status" value="1"/>
</dbReference>
<dbReference type="Pfam" id="PF13715">
    <property type="entry name" value="CarbopepD_reg_2"/>
    <property type="match status" value="1"/>
</dbReference>
<dbReference type="InterPro" id="IPR012336">
    <property type="entry name" value="Thioredoxin-like_fold"/>
</dbReference>
<dbReference type="Pfam" id="PF13905">
    <property type="entry name" value="Thioredoxin_8"/>
    <property type="match status" value="1"/>
</dbReference>